<dbReference type="Gene3D" id="2.30.30.140">
    <property type="match status" value="1"/>
</dbReference>
<dbReference type="PANTHER" id="PTHR37384:SF1">
    <property type="entry name" value="OS01G0835600 PROTEIN"/>
    <property type="match status" value="1"/>
</dbReference>
<dbReference type="EMBL" id="JABMIG020000028">
    <property type="protein sequence ID" value="KAL3801274.1"/>
    <property type="molecule type" value="Genomic_DNA"/>
</dbReference>
<accession>A0ABD3QM45</accession>
<reference evidence="2 3" key="1">
    <citation type="journal article" date="2020" name="G3 (Bethesda)">
        <title>Improved Reference Genome for Cyclotella cryptica CCMP332, a Model for Cell Wall Morphogenesis, Salinity Adaptation, and Lipid Production in Diatoms (Bacillariophyta).</title>
        <authorList>
            <person name="Roberts W.R."/>
            <person name="Downey K.M."/>
            <person name="Ruck E.C."/>
            <person name="Traller J.C."/>
            <person name="Alverson A.J."/>
        </authorList>
    </citation>
    <scope>NUCLEOTIDE SEQUENCE [LARGE SCALE GENOMIC DNA]</scope>
    <source>
        <strain evidence="2 3">CCMP332</strain>
    </source>
</reference>
<dbReference type="PANTHER" id="PTHR37384">
    <property type="entry name" value="OS01G0835600 PROTEIN"/>
    <property type="match status" value="1"/>
</dbReference>
<keyword evidence="3" id="KW-1185">Reference proteome</keyword>
<name>A0ABD3QM45_9STRA</name>
<evidence type="ECO:0000313" key="3">
    <source>
        <dbReference type="Proteomes" id="UP001516023"/>
    </source>
</evidence>
<evidence type="ECO:0000313" key="2">
    <source>
        <dbReference type="EMBL" id="KAL3801274.1"/>
    </source>
</evidence>
<comment type="caution">
    <text evidence="2">The sequence shown here is derived from an EMBL/GenBank/DDBJ whole genome shotgun (WGS) entry which is preliminary data.</text>
</comment>
<protein>
    <recommendedName>
        <fullName evidence="1">PTM/DIR17-like Tudor domain-containing protein</fullName>
    </recommendedName>
</protein>
<proteinExistence type="predicted"/>
<dbReference type="InterPro" id="IPR047365">
    <property type="entry name" value="Tudor_AtPTM-like"/>
</dbReference>
<dbReference type="Pfam" id="PF21743">
    <property type="entry name" value="PTM_DIR17_Tudor"/>
    <property type="match status" value="1"/>
</dbReference>
<sequence length="316" mass="35493">MDCGLLVHELCYATVPTDSKNPNWICHACKAVGTEVEVNVPSKVGGCGPKTGTHREVMRQETRPMECALCSVKTGIHAMHPLYDMPGAEGRQLVLPATGVGFKKTEKRLAWVHSLCAQFICSNDGTRGCVYGTYDGGKWEIASDDDSDHVQKYEKGTKVSKMFDAGLFSGEILEYHPTEKLYTVVYEDGDREDLEEDEVEEMLVSRKQSRCSNETLNTDNQSKDDEGLAATEWFVISNDSKHSKIIAESRELKCTICNSIDKRSFRIPVQCSAWNKSEFSEFKKCHKKDKYEKRSQCVTLQCMWDVLVGQLATMQG</sequence>
<dbReference type="AlphaFoldDB" id="A0ABD3QM45"/>
<dbReference type="Proteomes" id="UP001516023">
    <property type="component" value="Unassembled WGS sequence"/>
</dbReference>
<evidence type="ECO:0000259" key="1">
    <source>
        <dbReference type="Pfam" id="PF21743"/>
    </source>
</evidence>
<organism evidence="2 3">
    <name type="scientific">Cyclotella cryptica</name>
    <dbReference type="NCBI Taxonomy" id="29204"/>
    <lineage>
        <taxon>Eukaryota</taxon>
        <taxon>Sar</taxon>
        <taxon>Stramenopiles</taxon>
        <taxon>Ochrophyta</taxon>
        <taxon>Bacillariophyta</taxon>
        <taxon>Coscinodiscophyceae</taxon>
        <taxon>Thalassiosirophycidae</taxon>
        <taxon>Stephanodiscales</taxon>
        <taxon>Stephanodiscaceae</taxon>
        <taxon>Cyclotella</taxon>
    </lineage>
</organism>
<feature type="domain" description="PTM/DIR17-like Tudor" evidence="1">
    <location>
        <begin position="156"/>
        <end position="203"/>
    </location>
</feature>
<gene>
    <name evidence="2" type="ORF">HJC23_012674</name>
</gene>